<dbReference type="InterPro" id="IPR011011">
    <property type="entry name" value="Znf_FYVE_PHD"/>
</dbReference>
<sequence>MDASFSDVASSPTLPSDDASDDRDAPGIASIAPTKPLSKSMNNNNKRARNSAERPPPKRIKIREKAAAKVKVEEDGEVDAQRLRAAEEEEQRLLAGGGRVQSRVSEGRIVQQSQQPSNADIAAEWLEIQKRVRKDRIAKVGGTTIAAYISSLTQKTAPRPPASATKRTGRDDFERQDCCISCRDGGELFICSYCPRVFHAKCVGVSKKAMKRIRLASCPQHKCVGCGRGADSAGGMLFRCRTCPQAFCEDCLPLEDVEPLGVTLPEYGVLGFEVTSSAYYIYCDECLRDKDVEPAWWAHWQEEFEAAEKQLEVKSEVQ</sequence>
<feature type="domain" description="Zinc finger PHD-type" evidence="5">
    <location>
        <begin position="223"/>
        <end position="287"/>
    </location>
</feature>
<dbReference type="HOGENOM" id="CLU_874477_0_0_1"/>
<evidence type="ECO:0000259" key="5">
    <source>
        <dbReference type="SMART" id="SM00249"/>
    </source>
</evidence>
<dbReference type="SUPFAM" id="SSF57903">
    <property type="entry name" value="FYVE/PHD zinc finger"/>
    <property type="match status" value="1"/>
</dbReference>
<feature type="domain" description="Zinc finger PHD-type" evidence="5">
    <location>
        <begin position="178"/>
        <end position="222"/>
    </location>
</feature>
<evidence type="ECO:0000256" key="2">
    <source>
        <dbReference type="ARBA" id="ARBA00022771"/>
    </source>
</evidence>
<dbReference type="SMART" id="SM00249">
    <property type="entry name" value="PHD"/>
    <property type="match status" value="2"/>
</dbReference>
<evidence type="ECO:0000313" key="7">
    <source>
        <dbReference type="Proteomes" id="UP000015241"/>
    </source>
</evidence>
<evidence type="ECO:0000256" key="4">
    <source>
        <dbReference type="SAM" id="MobiDB-lite"/>
    </source>
</evidence>
<evidence type="ECO:0000313" key="6">
    <source>
        <dbReference type="EMBL" id="EPS96082.1"/>
    </source>
</evidence>
<gene>
    <name evidence="6" type="ORF">FOMPIDRAFT_1053641</name>
</gene>
<dbReference type="eggNOG" id="KOG0385">
    <property type="taxonomic scope" value="Eukaryota"/>
</dbReference>
<keyword evidence="2" id="KW-0863">Zinc-finger</keyword>
<dbReference type="InterPro" id="IPR013083">
    <property type="entry name" value="Znf_RING/FYVE/PHD"/>
</dbReference>
<evidence type="ECO:0000256" key="1">
    <source>
        <dbReference type="ARBA" id="ARBA00022723"/>
    </source>
</evidence>
<dbReference type="Gene3D" id="3.30.40.10">
    <property type="entry name" value="Zinc/RING finger domain, C3HC4 (zinc finger)"/>
    <property type="match status" value="1"/>
</dbReference>
<dbReference type="CDD" id="cd15566">
    <property type="entry name" value="PHD3_NSD"/>
    <property type="match status" value="1"/>
</dbReference>
<reference evidence="6 7" key="1">
    <citation type="journal article" date="2012" name="Science">
        <title>The Paleozoic origin of enzymatic lignin decomposition reconstructed from 31 fungal genomes.</title>
        <authorList>
            <person name="Floudas D."/>
            <person name="Binder M."/>
            <person name="Riley R."/>
            <person name="Barry K."/>
            <person name="Blanchette R.A."/>
            <person name="Henrissat B."/>
            <person name="Martinez A.T."/>
            <person name="Otillar R."/>
            <person name="Spatafora J.W."/>
            <person name="Yadav J.S."/>
            <person name="Aerts A."/>
            <person name="Benoit I."/>
            <person name="Boyd A."/>
            <person name="Carlson A."/>
            <person name="Copeland A."/>
            <person name="Coutinho P.M."/>
            <person name="de Vries R.P."/>
            <person name="Ferreira P."/>
            <person name="Findley K."/>
            <person name="Foster B."/>
            <person name="Gaskell J."/>
            <person name="Glotzer D."/>
            <person name="Gorecki P."/>
            <person name="Heitman J."/>
            <person name="Hesse C."/>
            <person name="Hori C."/>
            <person name="Igarashi K."/>
            <person name="Jurgens J.A."/>
            <person name="Kallen N."/>
            <person name="Kersten P."/>
            <person name="Kohler A."/>
            <person name="Kuees U."/>
            <person name="Kumar T.K.A."/>
            <person name="Kuo A."/>
            <person name="LaButti K."/>
            <person name="Larrondo L.F."/>
            <person name="Lindquist E."/>
            <person name="Ling A."/>
            <person name="Lombard V."/>
            <person name="Lucas S."/>
            <person name="Lundell T."/>
            <person name="Martin R."/>
            <person name="McLaughlin D.J."/>
            <person name="Morgenstern I."/>
            <person name="Morin E."/>
            <person name="Murat C."/>
            <person name="Nagy L.G."/>
            <person name="Nolan M."/>
            <person name="Ohm R.A."/>
            <person name="Patyshakuliyeva A."/>
            <person name="Rokas A."/>
            <person name="Ruiz-Duenas F.J."/>
            <person name="Sabat G."/>
            <person name="Salamov A."/>
            <person name="Samejima M."/>
            <person name="Schmutz J."/>
            <person name="Slot J.C."/>
            <person name="St John F."/>
            <person name="Stenlid J."/>
            <person name="Sun H."/>
            <person name="Sun S."/>
            <person name="Syed K."/>
            <person name="Tsang A."/>
            <person name="Wiebenga A."/>
            <person name="Young D."/>
            <person name="Pisabarro A."/>
            <person name="Eastwood D.C."/>
            <person name="Martin F."/>
            <person name="Cullen D."/>
            <person name="Grigoriev I.V."/>
            <person name="Hibbett D.S."/>
        </authorList>
    </citation>
    <scope>NUCLEOTIDE SEQUENCE</scope>
    <source>
        <strain evidence="7">FP-58527</strain>
    </source>
</reference>
<dbReference type="EMBL" id="KE504195">
    <property type="protein sequence ID" value="EPS96082.1"/>
    <property type="molecule type" value="Genomic_DNA"/>
</dbReference>
<feature type="region of interest" description="Disordered" evidence="4">
    <location>
        <begin position="1"/>
        <end position="68"/>
    </location>
</feature>
<keyword evidence="7" id="KW-1185">Reference proteome</keyword>
<keyword evidence="3" id="KW-0862">Zinc</keyword>
<keyword evidence="1" id="KW-0479">Metal-binding</keyword>
<protein>
    <recommendedName>
        <fullName evidence="5">Zinc finger PHD-type domain-containing protein</fullName>
    </recommendedName>
</protein>
<dbReference type="STRING" id="743788.S8DTZ1"/>
<organism evidence="6 7">
    <name type="scientific">Fomitopsis schrenkii</name>
    <name type="common">Brown rot fungus</name>
    <dbReference type="NCBI Taxonomy" id="2126942"/>
    <lineage>
        <taxon>Eukaryota</taxon>
        <taxon>Fungi</taxon>
        <taxon>Dikarya</taxon>
        <taxon>Basidiomycota</taxon>
        <taxon>Agaricomycotina</taxon>
        <taxon>Agaricomycetes</taxon>
        <taxon>Polyporales</taxon>
        <taxon>Fomitopsis</taxon>
    </lineage>
</organism>
<dbReference type="GO" id="GO:0008270">
    <property type="term" value="F:zinc ion binding"/>
    <property type="evidence" value="ECO:0007669"/>
    <property type="project" value="UniProtKB-KW"/>
</dbReference>
<dbReference type="Proteomes" id="UP000015241">
    <property type="component" value="Unassembled WGS sequence"/>
</dbReference>
<dbReference type="OrthoDB" id="448448at2759"/>
<dbReference type="InterPro" id="IPR001965">
    <property type="entry name" value="Znf_PHD"/>
</dbReference>
<evidence type="ECO:0000256" key="3">
    <source>
        <dbReference type="ARBA" id="ARBA00022833"/>
    </source>
</evidence>
<accession>S8DTZ1</accession>
<dbReference type="AlphaFoldDB" id="S8DTZ1"/>
<dbReference type="InParanoid" id="S8DTZ1"/>
<name>S8DTZ1_FOMSC</name>
<proteinExistence type="predicted"/>